<dbReference type="InterPro" id="IPR002110">
    <property type="entry name" value="Ankyrin_rpt"/>
</dbReference>
<dbReference type="Proteomes" id="UP001447188">
    <property type="component" value="Unassembled WGS sequence"/>
</dbReference>
<feature type="repeat" description="ANK" evidence="3">
    <location>
        <begin position="107"/>
        <end position="129"/>
    </location>
</feature>
<dbReference type="InterPro" id="IPR036770">
    <property type="entry name" value="Ankyrin_rpt-contain_sf"/>
</dbReference>
<accession>A0ABR3GCL9</accession>
<evidence type="ECO:0000313" key="4">
    <source>
        <dbReference type="EMBL" id="KAL0633718.1"/>
    </source>
</evidence>
<evidence type="ECO:0000256" key="2">
    <source>
        <dbReference type="ARBA" id="ARBA00023043"/>
    </source>
</evidence>
<feature type="repeat" description="ANK" evidence="3">
    <location>
        <begin position="175"/>
        <end position="207"/>
    </location>
</feature>
<dbReference type="SUPFAM" id="SSF48403">
    <property type="entry name" value="Ankyrin repeat"/>
    <property type="match status" value="1"/>
</dbReference>
<dbReference type="Gene3D" id="1.25.40.20">
    <property type="entry name" value="Ankyrin repeat-containing domain"/>
    <property type="match status" value="1"/>
</dbReference>
<dbReference type="PROSITE" id="PS50297">
    <property type="entry name" value="ANK_REP_REGION"/>
    <property type="match status" value="3"/>
</dbReference>
<evidence type="ECO:0000256" key="3">
    <source>
        <dbReference type="PROSITE-ProRule" id="PRU00023"/>
    </source>
</evidence>
<dbReference type="PROSITE" id="PS50088">
    <property type="entry name" value="ANK_REPEAT"/>
    <property type="match status" value="4"/>
</dbReference>
<evidence type="ECO:0000256" key="1">
    <source>
        <dbReference type="ARBA" id="ARBA00022737"/>
    </source>
</evidence>
<proteinExistence type="predicted"/>
<dbReference type="PANTHER" id="PTHR24161">
    <property type="entry name" value="ANK_REP_REGION DOMAIN-CONTAINING PROTEIN-RELATED"/>
    <property type="match status" value="1"/>
</dbReference>
<dbReference type="PANTHER" id="PTHR24161:SF119">
    <property type="entry name" value="ANKYRIN REPEAT DOMAIN 44"/>
    <property type="match status" value="1"/>
</dbReference>
<reference evidence="4 5" key="1">
    <citation type="submission" date="2024-02" db="EMBL/GenBank/DDBJ databases">
        <title>Discinaceae phylogenomics.</title>
        <authorList>
            <person name="Dirks A.C."/>
            <person name="James T.Y."/>
        </authorList>
    </citation>
    <scope>NUCLEOTIDE SEQUENCE [LARGE SCALE GENOMIC DNA]</scope>
    <source>
        <strain evidence="4 5">ACD0624</strain>
    </source>
</reference>
<keyword evidence="1" id="KW-0677">Repeat</keyword>
<keyword evidence="5" id="KW-1185">Reference proteome</keyword>
<gene>
    <name evidence="4" type="primary">NAS6_4</name>
    <name evidence="4" type="ORF">Q9L58_007387</name>
</gene>
<dbReference type="SMART" id="SM00248">
    <property type="entry name" value="ANK"/>
    <property type="match status" value="6"/>
</dbReference>
<feature type="repeat" description="ANK" evidence="3">
    <location>
        <begin position="73"/>
        <end position="106"/>
    </location>
</feature>
<feature type="repeat" description="ANK" evidence="3">
    <location>
        <begin position="142"/>
        <end position="174"/>
    </location>
</feature>
<evidence type="ECO:0000313" key="5">
    <source>
        <dbReference type="Proteomes" id="UP001447188"/>
    </source>
</evidence>
<keyword evidence="2 3" id="KW-0040">ANK repeat</keyword>
<dbReference type="EMBL" id="JBBBZM010000116">
    <property type="protein sequence ID" value="KAL0633718.1"/>
    <property type="molecule type" value="Genomic_DNA"/>
</dbReference>
<dbReference type="Pfam" id="PF00023">
    <property type="entry name" value="Ank"/>
    <property type="match status" value="1"/>
</dbReference>
<comment type="caution">
    <text evidence="4">The sequence shown here is derived from an EMBL/GenBank/DDBJ whole genome shotgun (WGS) entry which is preliminary data.</text>
</comment>
<protein>
    <submittedName>
        <fullName evidence="4">Ankyrin-repeat protein</fullName>
    </submittedName>
</protein>
<sequence length="239" mass="26117">MAEIENKEAIHEACREGRLAAVESLLAANPKLAYRKDSDDRLPIHWACSYSHKAIVQLLQQTKDFDVDVQDGSGWTPLMIACSIKDGDELIDLLLARGADVNLKNFNGQTPLHFCASKNNISIARKLLSPPYKASSRLPDKQQQLPIHRAAAVGSTPMVKLLLDNLSPLNSQDRSGLTPLHHAVAEGHGDVAVELLRRGAESGRLDKEGNLALKLAPDQKVAKWILTEAEKEGIEVVVS</sequence>
<dbReference type="Pfam" id="PF12796">
    <property type="entry name" value="Ank_2"/>
    <property type="match status" value="2"/>
</dbReference>
<name>A0ABR3GCL9_9PEZI</name>
<organism evidence="4 5">
    <name type="scientific">Discina gigas</name>
    <dbReference type="NCBI Taxonomy" id="1032678"/>
    <lineage>
        <taxon>Eukaryota</taxon>
        <taxon>Fungi</taxon>
        <taxon>Dikarya</taxon>
        <taxon>Ascomycota</taxon>
        <taxon>Pezizomycotina</taxon>
        <taxon>Pezizomycetes</taxon>
        <taxon>Pezizales</taxon>
        <taxon>Discinaceae</taxon>
        <taxon>Discina</taxon>
    </lineage>
</organism>